<comment type="catalytic activity">
    <reaction evidence="19">
        <text>(9Z)-hexadecenoyl-[ACP] + malonyl-[ACP] + H(+) = 3-oxo-(11Z)-octadecenoyl-[ACP] + holo-[ACP] + CO2</text>
        <dbReference type="Rhea" id="RHEA:55040"/>
        <dbReference type="Rhea" id="RHEA-COMP:9623"/>
        <dbReference type="Rhea" id="RHEA-COMP:9685"/>
        <dbReference type="Rhea" id="RHEA-COMP:10800"/>
        <dbReference type="Rhea" id="RHEA-COMP:14074"/>
        <dbReference type="ChEBI" id="CHEBI:15378"/>
        <dbReference type="ChEBI" id="CHEBI:16526"/>
        <dbReference type="ChEBI" id="CHEBI:64479"/>
        <dbReference type="ChEBI" id="CHEBI:78449"/>
        <dbReference type="ChEBI" id="CHEBI:83989"/>
        <dbReference type="ChEBI" id="CHEBI:138538"/>
        <dbReference type="EC" id="2.3.1.179"/>
    </reaction>
</comment>
<evidence type="ECO:0000256" key="11">
    <source>
        <dbReference type="ARBA" id="ARBA00022692"/>
    </source>
</evidence>
<dbReference type="CDD" id="cd00834">
    <property type="entry name" value="KAS_I_II"/>
    <property type="match status" value="1"/>
</dbReference>
<evidence type="ECO:0000313" key="24">
    <source>
        <dbReference type="Proteomes" id="UP000617628"/>
    </source>
</evidence>
<dbReference type="Gene3D" id="3.40.47.10">
    <property type="match status" value="1"/>
</dbReference>
<dbReference type="Pfam" id="PF00109">
    <property type="entry name" value="ketoacyl-synt"/>
    <property type="match status" value="1"/>
</dbReference>
<name>A0A934RWD3_9BACT</name>
<reference evidence="23" key="1">
    <citation type="submission" date="2021-01" db="EMBL/GenBank/DDBJ databases">
        <title>Modified the classification status of verrucomicrobia.</title>
        <authorList>
            <person name="Feng X."/>
        </authorList>
    </citation>
    <scope>NUCLEOTIDE SEQUENCE</scope>
    <source>
        <strain evidence="23">KCTC 13126</strain>
    </source>
</reference>
<evidence type="ECO:0000256" key="15">
    <source>
        <dbReference type="ARBA" id="ARBA00023136"/>
    </source>
</evidence>
<evidence type="ECO:0000256" key="8">
    <source>
        <dbReference type="ARBA" id="ARBA00022516"/>
    </source>
</evidence>
<evidence type="ECO:0000256" key="19">
    <source>
        <dbReference type="PIRNR" id="PIRNR000447"/>
    </source>
</evidence>
<dbReference type="InterPro" id="IPR014030">
    <property type="entry name" value="Ketoacyl_synth_N"/>
</dbReference>
<dbReference type="InterPro" id="IPR016039">
    <property type="entry name" value="Thiolase-like"/>
</dbReference>
<comment type="catalytic activity">
    <reaction evidence="19">
        <text>a fatty acyl-[ACP] + malonyl-[ACP] + H(+) = a 3-oxoacyl-[ACP] + holo-[ACP] + CO2</text>
        <dbReference type="Rhea" id="RHEA:22836"/>
        <dbReference type="Rhea" id="RHEA-COMP:9623"/>
        <dbReference type="Rhea" id="RHEA-COMP:9685"/>
        <dbReference type="Rhea" id="RHEA-COMP:9916"/>
        <dbReference type="Rhea" id="RHEA-COMP:14125"/>
        <dbReference type="ChEBI" id="CHEBI:15378"/>
        <dbReference type="ChEBI" id="CHEBI:16526"/>
        <dbReference type="ChEBI" id="CHEBI:64479"/>
        <dbReference type="ChEBI" id="CHEBI:78449"/>
        <dbReference type="ChEBI" id="CHEBI:78776"/>
        <dbReference type="ChEBI" id="CHEBI:138651"/>
    </reaction>
</comment>
<evidence type="ECO:0000313" key="23">
    <source>
        <dbReference type="EMBL" id="MBK1878027.1"/>
    </source>
</evidence>
<dbReference type="EC" id="2.3.1.179" evidence="4 19"/>
<keyword evidence="8 19" id="KW-0444">Lipid biosynthesis</keyword>
<comment type="function">
    <text evidence="18">Proposed to synthesize NOD factor fatty acyl chain. Involved in the synthesis of a highly unsaturated fatty acid moiety, which forms part of a lipo-oligosaccharide that is responsible for host specificity.</text>
</comment>
<evidence type="ECO:0000256" key="10">
    <source>
        <dbReference type="ARBA" id="ARBA00022679"/>
    </source>
</evidence>
<evidence type="ECO:0000256" key="13">
    <source>
        <dbReference type="ARBA" id="ARBA00022989"/>
    </source>
</evidence>
<evidence type="ECO:0000256" key="7">
    <source>
        <dbReference type="ARBA" id="ARBA00022475"/>
    </source>
</evidence>
<comment type="subcellular location">
    <subcellularLocation>
        <location evidence="1">Cell inner membrane</location>
    </subcellularLocation>
</comment>
<dbReference type="RefSeq" id="WP_200356241.1">
    <property type="nucleotide sequence ID" value="NZ_JAENIL010000025.1"/>
</dbReference>
<dbReference type="PROSITE" id="PS52004">
    <property type="entry name" value="KS3_2"/>
    <property type="match status" value="1"/>
</dbReference>
<comment type="pathway">
    <text evidence="2 19">Lipid metabolism; fatty acid biosynthesis.</text>
</comment>
<dbReference type="InterPro" id="IPR000794">
    <property type="entry name" value="Beta-ketoacyl_synthase"/>
</dbReference>
<evidence type="ECO:0000256" key="18">
    <source>
        <dbReference type="ARBA" id="ARBA00037576"/>
    </source>
</evidence>
<evidence type="ECO:0000256" key="5">
    <source>
        <dbReference type="ARBA" id="ARBA00014657"/>
    </source>
</evidence>
<dbReference type="InterPro" id="IPR014031">
    <property type="entry name" value="Ketoacyl_synth_C"/>
</dbReference>
<keyword evidence="11" id="KW-0812">Transmembrane</keyword>
<evidence type="ECO:0000256" key="17">
    <source>
        <dbReference type="ARBA" id="ARBA00023315"/>
    </source>
</evidence>
<comment type="caution">
    <text evidence="23">The sequence shown here is derived from an EMBL/GenBank/DDBJ whole genome shotgun (WGS) entry which is preliminary data.</text>
</comment>
<keyword evidence="15" id="KW-0472">Membrane</keyword>
<organism evidence="23 24">
    <name type="scientific">Pelagicoccus mobilis</name>
    <dbReference type="NCBI Taxonomy" id="415221"/>
    <lineage>
        <taxon>Bacteria</taxon>
        <taxon>Pseudomonadati</taxon>
        <taxon>Verrucomicrobiota</taxon>
        <taxon>Opitutia</taxon>
        <taxon>Puniceicoccales</taxon>
        <taxon>Pelagicoccaceae</taxon>
        <taxon>Pelagicoccus</taxon>
    </lineage>
</organism>
<evidence type="ECO:0000256" key="4">
    <source>
        <dbReference type="ARBA" id="ARBA00012356"/>
    </source>
</evidence>
<keyword evidence="16 19" id="KW-0275">Fatty acid biosynthesis</keyword>
<dbReference type="Pfam" id="PF02801">
    <property type="entry name" value="Ketoacyl-synt_C"/>
    <property type="match status" value="1"/>
</dbReference>
<dbReference type="PROSITE" id="PS00606">
    <property type="entry name" value="KS3_1"/>
    <property type="match status" value="1"/>
</dbReference>
<dbReference type="FunFam" id="3.40.47.10:FF:000009">
    <property type="entry name" value="3-oxoacyl-[acyl-carrier-protein] synthase 2"/>
    <property type="match status" value="1"/>
</dbReference>
<dbReference type="InterPro" id="IPR018201">
    <property type="entry name" value="Ketoacyl_synth_AS"/>
</dbReference>
<keyword evidence="14" id="KW-0443">Lipid metabolism</keyword>
<proteinExistence type="inferred from homology"/>
<comment type="similarity">
    <text evidence="3 19 21">Belongs to the thiolase-like superfamily. Beta-ketoacyl-ACP synthases family.</text>
</comment>
<evidence type="ECO:0000256" key="3">
    <source>
        <dbReference type="ARBA" id="ARBA00008467"/>
    </source>
</evidence>
<dbReference type="InterPro" id="IPR017568">
    <property type="entry name" value="3-oxoacyl-ACP_synth-2"/>
</dbReference>
<keyword evidence="24" id="KW-1185">Reference proteome</keyword>
<keyword evidence="6" id="KW-0536">Nodulation</keyword>
<evidence type="ECO:0000256" key="2">
    <source>
        <dbReference type="ARBA" id="ARBA00005194"/>
    </source>
</evidence>
<dbReference type="NCBIfam" id="TIGR03150">
    <property type="entry name" value="fabF"/>
    <property type="match status" value="1"/>
</dbReference>
<accession>A0A934RWD3</accession>
<evidence type="ECO:0000256" key="6">
    <source>
        <dbReference type="ARBA" id="ARBA00022458"/>
    </source>
</evidence>
<dbReference type="SMART" id="SM00825">
    <property type="entry name" value="PKS_KS"/>
    <property type="match status" value="1"/>
</dbReference>
<keyword evidence="13" id="KW-1133">Transmembrane helix</keyword>
<evidence type="ECO:0000256" key="9">
    <source>
        <dbReference type="ARBA" id="ARBA00022519"/>
    </source>
</evidence>
<evidence type="ECO:0000259" key="22">
    <source>
        <dbReference type="PROSITE" id="PS52004"/>
    </source>
</evidence>
<dbReference type="PANTHER" id="PTHR11712:SF352">
    <property type="entry name" value="3-OXOACYL-[ACYL-CARRIER-PROTEIN] SYNTHASE"/>
    <property type="match status" value="1"/>
</dbReference>
<dbReference type="PIRSF" id="PIRSF000447">
    <property type="entry name" value="KAS_II"/>
    <property type="match status" value="1"/>
</dbReference>
<evidence type="ECO:0000256" key="1">
    <source>
        <dbReference type="ARBA" id="ARBA00004533"/>
    </source>
</evidence>
<dbReference type="NCBIfam" id="NF004970">
    <property type="entry name" value="PRK06333.1"/>
    <property type="match status" value="1"/>
</dbReference>
<dbReference type="NCBIfam" id="NF005589">
    <property type="entry name" value="PRK07314.1"/>
    <property type="match status" value="1"/>
</dbReference>
<feature type="active site" description="For beta-ketoacyl synthase activity" evidence="20">
    <location>
        <position position="168"/>
    </location>
</feature>
<dbReference type="GO" id="GO:0006633">
    <property type="term" value="P:fatty acid biosynthetic process"/>
    <property type="evidence" value="ECO:0007669"/>
    <property type="project" value="UniProtKB-UniRule"/>
</dbReference>
<keyword evidence="10 19" id="KW-0808">Transferase</keyword>
<evidence type="ECO:0000256" key="16">
    <source>
        <dbReference type="ARBA" id="ARBA00023160"/>
    </source>
</evidence>
<dbReference type="SUPFAM" id="SSF53901">
    <property type="entry name" value="Thiolase-like"/>
    <property type="match status" value="2"/>
</dbReference>
<comment type="function">
    <text evidence="19">Involved in the type II fatty acid elongation cycle. Catalyzes the elongation of a wide range of acyl-ACP by the addition of two carbons from malonyl-ACP to an acyl acceptor. Can efficiently catalyze the conversion of palmitoleoyl-ACP (cis-hexadec-9-enoyl-ACP) to cis-vaccenoyl-ACP (cis-octadec-11-enoyl-ACP), an essential step in the thermal regulation of fatty acid composition.</text>
</comment>
<evidence type="ECO:0000256" key="14">
    <source>
        <dbReference type="ARBA" id="ARBA00023098"/>
    </source>
</evidence>
<evidence type="ECO:0000256" key="21">
    <source>
        <dbReference type="RuleBase" id="RU003694"/>
    </source>
</evidence>
<dbReference type="AlphaFoldDB" id="A0A934RWD3"/>
<dbReference type="EMBL" id="JAENIL010000025">
    <property type="protein sequence ID" value="MBK1878027.1"/>
    <property type="molecule type" value="Genomic_DNA"/>
</dbReference>
<protein>
    <recommendedName>
        <fullName evidence="5 19">3-oxoacyl-[acyl-carrier-protein] synthase 2</fullName>
        <ecNumber evidence="4 19">2.3.1.179</ecNumber>
    </recommendedName>
</protein>
<gene>
    <name evidence="23" type="primary">fabF</name>
    <name evidence="23" type="ORF">JIN87_14205</name>
</gene>
<dbReference type="PANTHER" id="PTHR11712">
    <property type="entry name" value="POLYKETIDE SYNTHASE-RELATED"/>
    <property type="match status" value="1"/>
</dbReference>
<feature type="domain" description="Ketosynthase family 3 (KS3)" evidence="22">
    <location>
        <begin position="7"/>
        <end position="415"/>
    </location>
</feature>
<keyword evidence="9" id="KW-0997">Cell inner membrane</keyword>
<dbReference type="GO" id="GO:0004315">
    <property type="term" value="F:3-oxoacyl-[acyl-carrier-protein] synthase activity"/>
    <property type="evidence" value="ECO:0007669"/>
    <property type="project" value="UniProtKB-UniRule"/>
</dbReference>
<evidence type="ECO:0000256" key="12">
    <source>
        <dbReference type="ARBA" id="ARBA00022832"/>
    </source>
</evidence>
<dbReference type="GO" id="GO:0005886">
    <property type="term" value="C:plasma membrane"/>
    <property type="evidence" value="ECO:0007669"/>
    <property type="project" value="UniProtKB-SubCell"/>
</dbReference>
<keyword evidence="7" id="KW-1003">Cell membrane</keyword>
<dbReference type="Proteomes" id="UP000617628">
    <property type="component" value="Unassembled WGS sequence"/>
</dbReference>
<keyword evidence="17 19" id="KW-0012">Acyltransferase</keyword>
<evidence type="ECO:0000256" key="20">
    <source>
        <dbReference type="PIRSR" id="PIRSR000447-1"/>
    </source>
</evidence>
<keyword evidence="12" id="KW-0276">Fatty acid metabolism</keyword>
<sequence>MSELPDNQRVVVTGLGAVTPIGMDVDSFFNGLLEGKNGISHVDAFDTEKFTCKIGGQIRDFDPTVAMDPKEARRNDRFVQFTMAAAKEAVAHSGIDFEKEDPDRVGVFVGSGIGGMDTMEKNAQKLLESGPRKVSPFLIPALISNMASGVIAIEYGAMGPNFSIVSACATGAHAIGEALKTLRLGEADVMICGGSEASITPLAFAGFCSMKAMSTNNDDPKGASRPFDAGRDGFVMGEGAGILVLETLEHAKARGADIICEIAGYGASCDANHITAPHPEGKGLISAMKRALNSAKINSDQIDYINAHGTSTPYNDKFETAAVRGLYGDHANKLMMSSTKSMTGHLLGAAGGIESVACAKMLQAGKVAPTINLSTPDPDCDLDYVPNEAREAKLSVTMSNSLGFGGQNASLIFKTL</sequence>
<dbReference type="InterPro" id="IPR020841">
    <property type="entry name" value="PKS_Beta-ketoAc_synthase_dom"/>
</dbReference>